<evidence type="ECO:0000313" key="3">
    <source>
        <dbReference type="Proteomes" id="UP001612741"/>
    </source>
</evidence>
<evidence type="ECO:0000313" key="2">
    <source>
        <dbReference type="EMBL" id="MFI6497091.1"/>
    </source>
</evidence>
<accession>A0ABW7YMH6</accession>
<proteinExistence type="predicted"/>
<protein>
    <recommendedName>
        <fullName evidence="4">Helix-turn-helix domain-containing protein</fullName>
    </recommendedName>
</protein>
<dbReference type="RefSeq" id="WP_397079699.1">
    <property type="nucleotide sequence ID" value="NZ_JBITGY010000002.1"/>
</dbReference>
<sequence>MRRAPSQQAFLRAVKEHPDALALKCHAYRNLTDVAAKLAGWADWTTMTTRPTEQRIADDLDLALSTVKRWIRWLRERGFLGVVENGTTVRFRKGTRCGLDDDGLGNRAAVWVLSVPAVELVGHDLRTDKTTTEPPSCTSRRGVQESPTHTREERSSTRRRNRISTTKEVAATPGTRKHALQAAQKIHDESTTLRRLSPWYIRHLTRIFVAAGWTAADVLHALDHQPDGTAWTYTWTSRDQIRNVPGWVRFRLSAWLDEHGRPLLGKSQRLAAAAAQLRAEQADMRERLQAMHAGRVGGPVEPPPRLSRAEALARPPVAEPGGSSRPGESYRAARAALDEKRLQREAERLRWLAS</sequence>
<comment type="caution">
    <text evidence="2">The sequence shown here is derived from an EMBL/GenBank/DDBJ whole genome shotgun (WGS) entry which is preliminary data.</text>
</comment>
<keyword evidence="3" id="KW-1185">Reference proteome</keyword>
<dbReference type="EMBL" id="JBITGY010000002">
    <property type="protein sequence ID" value="MFI6497091.1"/>
    <property type="molecule type" value="Genomic_DNA"/>
</dbReference>
<dbReference type="Proteomes" id="UP001612741">
    <property type="component" value="Unassembled WGS sequence"/>
</dbReference>
<feature type="compositionally biased region" description="Polar residues" evidence="1">
    <location>
        <begin position="132"/>
        <end position="141"/>
    </location>
</feature>
<evidence type="ECO:0008006" key="4">
    <source>
        <dbReference type="Google" id="ProtNLM"/>
    </source>
</evidence>
<organism evidence="2 3">
    <name type="scientific">Nonomuraea typhae</name>
    <dbReference type="NCBI Taxonomy" id="2603600"/>
    <lineage>
        <taxon>Bacteria</taxon>
        <taxon>Bacillati</taxon>
        <taxon>Actinomycetota</taxon>
        <taxon>Actinomycetes</taxon>
        <taxon>Streptosporangiales</taxon>
        <taxon>Streptosporangiaceae</taxon>
        <taxon>Nonomuraea</taxon>
    </lineage>
</organism>
<evidence type="ECO:0000256" key="1">
    <source>
        <dbReference type="SAM" id="MobiDB-lite"/>
    </source>
</evidence>
<reference evidence="2 3" key="1">
    <citation type="submission" date="2024-10" db="EMBL/GenBank/DDBJ databases">
        <title>The Natural Products Discovery Center: Release of the First 8490 Sequenced Strains for Exploring Actinobacteria Biosynthetic Diversity.</title>
        <authorList>
            <person name="Kalkreuter E."/>
            <person name="Kautsar S.A."/>
            <person name="Yang D."/>
            <person name="Bader C.D."/>
            <person name="Teijaro C.N."/>
            <person name="Fluegel L."/>
            <person name="Davis C.M."/>
            <person name="Simpson J.R."/>
            <person name="Lauterbach L."/>
            <person name="Steele A.D."/>
            <person name="Gui C."/>
            <person name="Meng S."/>
            <person name="Li G."/>
            <person name="Viehrig K."/>
            <person name="Ye F."/>
            <person name="Su P."/>
            <person name="Kiefer A.F."/>
            <person name="Nichols A."/>
            <person name="Cepeda A.J."/>
            <person name="Yan W."/>
            <person name="Fan B."/>
            <person name="Jiang Y."/>
            <person name="Adhikari A."/>
            <person name="Zheng C.-J."/>
            <person name="Schuster L."/>
            <person name="Cowan T.M."/>
            <person name="Smanski M.J."/>
            <person name="Chevrette M.G."/>
            <person name="De Carvalho L.P.S."/>
            <person name="Shen B."/>
        </authorList>
    </citation>
    <scope>NUCLEOTIDE SEQUENCE [LARGE SCALE GENOMIC DNA]</scope>
    <source>
        <strain evidence="2 3">NPDC050545</strain>
    </source>
</reference>
<feature type="region of interest" description="Disordered" evidence="1">
    <location>
        <begin position="293"/>
        <end position="332"/>
    </location>
</feature>
<name>A0ABW7YMH6_9ACTN</name>
<feature type="region of interest" description="Disordered" evidence="1">
    <location>
        <begin position="124"/>
        <end position="177"/>
    </location>
</feature>
<gene>
    <name evidence="2" type="ORF">ACIBG2_06905</name>
</gene>